<name>A0A1G6SQU2_9PROT</name>
<protein>
    <submittedName>
        <fullName evidence="1">Uncharacterized conserved protein, DUF1800 family</fullName>
    </submittedName>
</protein>
<proteinExistence type="predicted"/>
<gene>
    <name evidence="1" type="ORF">SAMN04487779_1005121</name>
</gene>
<sequence>MAAVTPIDLAGAHRILARAAYGARPGEAEALARTGLAAWLDRQLALPALEPAVEARIDGVLIPIRYAAGPGEQITDEIRPPVALRQTQAERWRLGEFRQGVRIPPAERERPRLELSLATLLRRTAAEAQLRERLVEFWHDHFNVAFQADGRVAASLPDHDGRIRAHALSSFRALLEAMATSPAMLVYLNNQSSRAGAPNENYARELLELHTLGRAAYRGSARTGRDVPRLPDGRPAFYVDADVWEAARALTGWSIASGQAFDGARALPRTGEFAYVAQWHDPYQKHFLGQDLDPFAPAMAHGRAVLDALAAHPATARFLCTKLARFLLGDPPPASAITRAEAAWTRGMGKDDQIAQTVRALLAGPEILAPAPSRTRRPVEAVAAAVRALDIPFAPNTGILGQLANAGQLPFGWAPPDGQPLEAEPYLGASALRARWAMLLGLARNSGGMGFSPLYAELARTPVEGIVRRLGELALGPAGAPVAETVAGIWSAAGRNARPVPGEVAELAGWVLNAPAFQTV</sequence>
<dbReference type="RefSeq" id="WP_176849537.1">
    <property type="nucleotide sequence ID" value="NZ_FMZX01000005.1"/>
</dbReference>
<accession>A0A1G6SQU2</accession>
<dbReference type="Proteomes" id="UP000198925">
    <property type="component" value="Unassembled WGS sequence"/>
</dbReference>
<dbReference type="Pfam" id="PF08811">
    <property type="entry name" value="DUF1800"/>
    <property type="match status" value="1"/>
</dbReference>
<dbReference type="AlphaFoldDB" id="A0A1G6SQU2"/>
<evidence type="ECO:0000313" key="1">
    <source>
        <dbReference type="EMBL" id="SDD19209.1"/>
    </source>
</evidence>
<evidence type="ECO:0000313" key="2">
    <source>
        <dbReference type="Proteomes" id="UP000198925"/>
    </source>
</evidence>
<reference evidence="1 2" key="1">
    <citation type="submission" date="2016-10" db="EMBL/GenBank/DDBJ databases">
        <authorList>
            <person name="de Groot N.N."/>
        </authorList>
    </citation>
    <scope>NUCLEOTIDE SEQUENCE [LARGE SCALE GENOMIC DNA]</scope>
    <source>
        <strain evidence="1 2">CPCC 100156</strain>
    </source>
</reference>
<dbReference type="EMBL" id="FMZX01000005">
    <property type="protein sequence ID" value="SDD19209.1"/>
    <property type="molecule type" value="Genomic_DNA"/>
</dbReference>
<keyword evidence="2" id="KW-1185">Reference proteome</keyword>
<dbReference type="InterPro" id="IPR014917">
    <property type="entry name" value="DUF1800"/>
</dbReference>
<organism evidence="1 2">
    <name type="scientific">Belnapia rosea</name>
    <dbReference type="NCBI Taxonomy" id="938405"/>
    <lineage>
        <taxon>Bacteria</taxon>
        <taxon>Pseudomonadati</taxon>
        <taxon>Pseudomonadota</taxon>
        <taxon>Alphaproteobacteria</taxon>
        <taxon>Acetobacterales</taxon>
        <taxon>Roseomonadaceae</taxon>
        <taxon>Belnapia</taxon>
    </lineage>
</organism>